<dbReference type="GO" id="GO:0006080">
    <property type="term" value="P:substituted mannan metabolic process"/>
    <property type="evidence" value="ECO:0007669"/>
    <property type="project" value="InterPro"/>
</dbReference>
<dbReference type="GO" id="GO:0016985">
    <property type="term" value="F:mannan endo-1,4-beta-mannosidase activity"/>
    <property type="evidence" value="ECO:0007669"/>
    <property type="project" value="InterPro"/>
</dbReference>
<gene>
    <name evidence="7" type="ORF">IQ266_08680</name>
</gene>
<dbReference type="InterPro" id="IPR021478">
    <property type="entry name" value="DUF3131"/>
</dbReference>
<evidence type="ECO:0000313" key="7">
    <source>
        <dbReference type="EMBL" id="MBE9029801.1"/>
    </source>
</evidence>
<dbReference type="Gene3D" id="1.50.10.140">
    <property type="match status" value="1"/>
</dbReference>
<accession>A0A928VN83</accession>
<reference evidence="7" key="1">
    <citation type="submission" date="2020-10" db="EMBL/GenBank/DDBJ databases">
        <authorList>
            <person name="Castelo-Branco R."/>
            <person name="Eusebio N."/>
            <person name="Adriana R."/>
            <person name="Vieira A."/>
            <person name="Brugerolle De Fraissinette N."/>
            <person name="Rezende De Castro R."/>
            <person name="Schneider M.P."/>
            <person name="Vasconcelos V."/>
            <person name="Leao P.N."/>
        </authorList>
    </citation>
    <scope>NUCLEOTIDE SEQUENCE</scope>
    <source>
        <strain evidence="7">LEGE 11480</strain>
    </source>
</reference>
<dbReference type="Gene3D" id="3.20.20.80">
    <property type="entry name" value="Glycosidases"/>
    <property type="match status" value="1"/>
</dbReference>
<dbReference type="PROSITE" id="PS51764">
    <property type="entry name" value="GH26"/>
    <property type="match status" value="1"/>
</dbReference>
<feature type="region of interest" description="Disordered" evidence="5">
    <location>
        <begin position="435"/>
        <end position="461"/>
    </location>
</feature>
<feature type="compositionally biased region" description="Polar residues" evidence="5">
    <location>
        <begin position="442"/>
        <end position="452"/>
    </location>
</feature>
<evidence type="ECO:0000313" key="8">
    <source>
        <dbReference type="Proteomes" id="UP000625316"/>
    </source>
</evidence>
<dbReference type="Pfam" id="PF11329">
    <property type="entry name" value="DUF3131"/>
    <property type="match status" value="1"/>
</dbReference>
<dbReference type="RefSeq" id="WP_264324618.1">
    <property type="nucleotide sequence ID" value="NZ_JADEXQ010000022.1"/>
</dbReference>
<evidence type="ECO:0000256" key="4">
    <source>
        <dbReference type="PROSITE-ProRule" id="PRU01100"/>
    </source>
</evidence>
<dbReference type="SUPFAM" id="SSF51445">
    <property type="entry name" value="(Trans)glycosidases"/>
    <property type="match status" value="1"/>
</dbReference>
<dbReference type="AlphaFoldDB" id="A0A928VN83"/>
<dbReference type="EMBL" id="JADEXQ010000022">
    <property type="protein sequence ID" value="MBE9029801.1"/>
    <property type="molecule type" value="Genomic_DNA"/>
</dbReference>
<dbReference type="Pfam" id="PF02156">
    <property type="entry name" value="Glyco_hydro_26"/>
    <property type="match status" value="1"/>
</dbReference>
<evidence type="ECO:0000256" key="1">
    <source>
        <dbReference type="ARBA" id="ARBA00007754"/>
    </source>
</evidence>
<comment type="similarity">
    <text evidence="1 4">Belongs to the glycosyl hydrolase 26 family.</text>
</comment>
<evidence type="ECO:0000259" key="6">
    <source>
        <dbReference type="PROSITE" id="PS51764"/>
    </source>
</evidence>
<proteinExistence type="inferred from homology"/>
<dbReference type="PANTHER" id="PTHR40079">
    <property type="entry name" value="MANNAN ENDO-1,4-BETA-MANNOSIDASE E-RELATED"/>
    <property type="match status" value="1"/>
</dbReference>
<dbReference type="InterPro" id="IPR017853">
    <property type="entry name" value="GH"/>
</dbReference>
<dbReference type="Proteomes" id="UP000625316">
    <property type="component" value="Unassembled WGS sequence"/>
</dbReference>
<evidence type="ECO:0000256" key="5">
    <source>
        <dbReference type="SAM" id="MobiDB-lite"/>
    </source>
</evidence>
<name>A0A928VN83_9CYAN</name>
<keyword evidence="8" id="KW-1185">Reference proteome</keyword>
<keyword evidence="2" id="KW-0378">Hydrolase</keyword>
<keyword evidence="3" id="KW-0326">Glycosidase</keyword>
<evidence type="ECO:0000256" key="3">
    <source>
        <dbReference type="ARBA" id="ARBA00023295"/>
    </source>
</evidence>
<sequence length="775" mass="86818">MLNDHLARANEPPTIAENRASCPINQQALTAQERQYAQVAWQYFRDNMQPQTGLVNSVERYPSTSLWDMGNSLMALHAARSLNLIDQADFDYRLNQFLQTLGTLPLVDRTLPNKAYNTATAKMVDYENQPSRHGIGWSAIDIGRLLAALHIVQDCHPRYQDWIRGVVSKWQLQRAIDQGQLIGAIRTTQRRQLVQEGRLGYEEYAALGFDLWGFTAPKALDRRAFRKFVEIYGIQIPVDQRTYATTNASNYVVSESYILQRLEFGGDPEFAATAAKILAVQQRRYEKTGILTALSEDHVKGKPHFLYNTIYANGISWATITEDNQAYAKLRSLSTKAAFGWHYLYPDNDYAQRLFDVAKTLKPATAAGFYAGQFERNQMPNQVLTANTNGLILECLLYKAQGYQPLTRSAQRSGRASSTAATTVMPVVNHSAATSALPEKTGSVTASSSSDHPPSRLVNAGETRHSVKPPVLLGAYSQRYLGEQAAIDQDLHGISQWAGKRLSLAGLFFDLEDENPSYNIPRQLEKLHQNGLTAFLNFSARHPAAKLANGDLDRQIQQIAQAFATWAKQGGQRMAFLAPLPEMNGAWEPYGEDPANFKRAYQRIQRIFTEAGVPSSAVRWTFAPNGWSPTQQHKFEHYYPGDAAVDVVAFSGYNWGHCQYQSWKQWDSPDAVFGPYLQRLRVMAPDKLIVIAQTASTSTTSQGENAAQKDQWLRDSYRYLAASPAVQGILYFNLQKECDWPIYTPKGPNSQGFKDAVAHDAFAYRPPGQLRDAGF</sequence>
<dbReference type="InterPro" id="IPR022790">
    <property type="entry name" value="GH26_dom"/>
</dbReference>
<dbReference type="InterPro" id="IPR000805">
    <property type="entry name" value="Glyco_hydro_26"/>
</dbReference>
<comment type="caution">
    <text evidence="7">The sequence shown here is derived from an EMBL/GenBank/DDBJ whole genome shotgun (WGS) entry which is preliminary data.</text>
</comment>
<protein>
    <submittedName>
        <fullName evidence="7">DUF3131 domain-containing protein</fullName>
    </submittedName>
</protein>
<evidence type="ECO:0000256" key="2">
    <source>
        <dbReference type="ARBA" id="ARBA00022801"/>
    </source>
</evidence>
<dbReference type="PANTHER" id="PTHR40079:SF4">
    <property type="entry name" value="GH26 DOMAIN-CONTAINING PROTEIN-RELATED"/>
    <property type="match status" value="1"/>
</dbReference>
<organism evidence="7 8">
    <name type="scientific">Romeriopsis navalis LEGE 11480</name>
    <dbReference type="NCBI Taxonomy" id="2777977"/>
    <lineage>
        <taxon>Bacteria</taxon>
        <taxon>Bacillati</taxon>
        <taxon>Cyanobacteriota</taxon>
        <taxon>Cyanophyceae</taxon>
        <taxon>Leptolyngbyales</taxon>
        <taxon>Leptolyngbyaceae</taxon>
        <taxon>Romeriopsis</taxon>
        <taxon>Romeriopsis navalis</taxon>
    </lineage>
</organism>
<comment type="caution">
    <text evidence="4">Lacks conserved residue(s) required for the propagation of feature annotation.</text>
</comment>
<feature type="domain" description="GH26" evidence="6">
    <location>
        <begin position="462"/>
        <end position="766"/>
    </location>
</feature>